<dbReference type="OrthoDB" id="2800877at2759"/>
<evidence type="ECO:0000313" key="4">
    <source>
        <dbReference type="Proteomes" id="UP000521943"/>
    </source>
</evidence>
<keyword evidence="1" id="KW-0175">Coiled coil</keyword>
<feature type="non-terminal residue" evidence="3">
    <location>
        <position position="285"/>
    </location>
</feature>
<accession>A0A8H6I174</accession>
<sequence>MIQSGSAAAPLVLDSGSESDGESALRKSRAANVAHGACRGPPNRSMLWFHDPVPVVDPTHGMRWEFLLDFDVTYLVLSARSVPRTIKGKNAQFDHEPTLPKLNNLATHVKDCEKKLADAKDSDDETEDENDMEGFNLRRSVQFMESYLKEGRLRPDIMPTKRGFLRLFAAWILDESLPWTTGEAPSLAVLFKYLKVTYQLPSDTESKIAMTCDNASVNNVLMETVCRYLLSLYGIPYNPDSHIRCIAHVINLVVQAILAGLDEADDPDLFDYFEELNKSLPIHYD</sequence>
<protein>
    <submittedName>
        <fullName evidence="3">Uncharacterized protein</fullName>
    </submittedName>
</protein>
<keyword evidence="4" id="KW-1185">Reference proteome</keyword>
<dbReference type="AlphaFoldDB" id="A0A8H6I174"/>
<evidence type="ECO:0000256" key="1">
    <source>
        <dbReference type="SAM" id="Coils"/>
    </source>
</evidence>
<feature type="coiled-coil region" evidence="1">
    <location>
        <begin position="102"/>
        <end position="129"/>
    </location>
</feature>
<name>A0A8H6I174_9AGAR</name>
<feature type="region of interest" description="Disordered" evidence="2">
    <location>
        <begin position="1"/>
        <end position="23"/>
    </location>
</feature>
<gene>
    <name evidence="3" type="ORF">DFP72DRAFT_810841</name>
</gene>
<comment type="caution">
    <text evidence="3">The sequence shown here is derived from an EMBL/GenBank/DDBJ whole genome shotgun (WGS) entry which is preliminary data.</text>
</comment>
<dbReference type="Proteomes" id="UP000521943">
    <property type="component" value="Unassembled WGS sequence"/>
</dbReference>
<organism evidence="3 4">
    <name type="scientific">Ephemerocybe angulata</name>
    <dbReference type="NCBI Taxonomy" id="980116"/>
    <lineage>
        <taxon>Eukaryota</taxon>
        <taxon>Fungi</taxon>
        <taxon>Dikarya</taxon>
        <taxon>Basidiomycota</taxon>
        <taxon>Agaricomycotina</taxon>
        <taxon>Agaricomycetes</taxon>
        <taxon>Agaricomycetidae</taxon>
        <taxon>Agaricales</taxon>
        <taxon>Agaricineae</taxon>
        <taxon>Psathyrellaceae</taxon>
        <taxon>Ephemerocybe</taxon>
    </lineage>
</organism>
<evidence type="ECO:0000256" key="2">
    <source>
        <dbReference type="SAM" id="MobiDB-lite"/>
    </source>
</evidence>
<evidence type="ECO:0000313" key="3">
    <source>
        <dbReference type="EMBL" id="KAF6756067.1"/>
    </source>
</evidence>
<reference evidence="3 4" key="1">
    <citation type="submission" date="2020-07" db="EMBL/GenBank/DDBJ databases">
        <title>Comparative genomics of pyrophilous fungi reveals a link between fire events and developmental genes.</title>
        <authorList>
            <consortium name="DOE Joint Genome Institute"/>
            <person name="Steindorff A.S."/>
            <person name="Carver A."/>
            <person name="Calhoun S."/>
            <person name="Stillman K."/>
            <person name="Liu H."/>
            <person name="Lipzen A."/>
            <person name="Pangilinan J."/>
            <person name="Labutti K."/>
            <person name="Bruns T.D."/>
            <person name="Grigoriev I.V."/>
        </authorList>
    </citation>
    <scope>NUCLEOTIDE SEQUENCE [LARGE SCALE GENOMIC DNA]</scope>
    <source>
        <strain evidence="3 4">CBS 144469</strain>
    </source>
</reference>
<proteinExistence type="predicted"/>
<dbReference type="EMBL" id="JACGCI010000027">
    <property type="protein sequence ID" value="KAF6756067.1"/>
    <property type="molecule type" value="Genomic_DNA"/>
</dbReference>